<dbReference type="Proteomes" id="UP000287872">
    <property type="component" value="Unassembled WGS sequence"/>
</dbReference>
<protein>
    <recommendedName>
        <fullName evidence="5">Enterochelin esterase N-terminal domain-containing protein</fullName>
    </recommendedName>
</protein>
<evidence type="ECO:0000256" key="4">
    <source>
        <dbReference type="ARBA" id="ARBA00024201"/>
    </source>
</evidence>
<dbReference type="EMBL" id="BHYK01000004">
    <property type="protein sequence ID" value="GCD09389.1"/>
    <property type="molecule type" value="Genomic_DNA"/>
</dbReference>
<comment type="subcellular location">
    <subcellularLocation>
        <location evidence="1">Cytoplasm</location>
    </subcellularLocation>
</comment>
<dbReference type="InterPro" id="IPR013783">
    <property type="entry name" value="Ig-like_fold"/>
</dbReference>
<dbReference type="SUPFAM" id="SSF53474">
    <property type="entry name" value="alpha/beta-Hydrolases"/>
    <property type="match status" value="1"/>
</dbReference>
<keyword evidence="7" id="KW-1185">Reference proteome</keyword>
<dbReference type="SUPFAM" id="SSF81296">
    <property type="entry name" value="E set domains"/>
    <property type="match status" value="1"/>
</dbReference>
<proteinExistence type="inferred from homology"/>
<evidence type="ECO:0000256" key="1">
    <source>
        <dbReference type="ARBA" id="ARBA00004496"/>
    </source>
</evidence>
<dbReference type="GO" id="GO:0006826">
    <property type="term" value="P:iron ion transport"/>
    <property type="evidence" value="ECO:0007669"/>
    <property type="project" value="InterPro"/>
</dbReference>
<comment type="similarity">
    <text evidence="4">Belongs to the Fes family.</text>
</comment>
<dbReference type="RefSeq" id="WP_124998747.1">
    <property type="nucleotide sequence ID" value="NZ_BHYK01000004.1"/>
</dbReference>
<dbReference type="Gene3D" id="2.60.40.10">
    <property type="entry name" value="Immunoglobulins"/>
    <property type="match status" value="1"/>
</dbReference>
<dbReference type="InterPro" id="IPR029058">
    <property type="entry name" value="AB_hydrolase_fold"/>
</dbReference>
<dbReference type="GO" id="GO:0005506">
    <property type="term" value="F:iron ion binding"/>
    <property type="evidence" value="ECO:0007669"/>
    <property type="project" value="InterPro"/>
</dbReference>
<dbReference type="PANTHER" id="PTHR48098:SF3">
    <property type="entry name" value="IRON(III) ENTEROBACTIN ESTERASE"/>
    <property type="match status" value="1"/>
</dbReference>
<keyword evidence="3" id="KW-0378">Hydrolase</keyword>
<organism evidence="6 7">
    <name type="scientific">Clostridium tagluense</name>
    <dbReference type="NCBI Taxonomy" id="360422"/>
    <lineage>
        <taxon>Bacteria</taxon>
        <taxon>Bacillati</taxon>
        <taxon>Bacillota</taxon>
        <taxon>Clostridia</taxon>
        <taxon>Eubacteriales</taxon>
        <taxon>Clostridiaceae</taxon>
        <taxon>Clostridium</taxon>
    </lineage>
</organism>
<dbReference type="InterPro" id="IPR014756">
    <property type="entry name" value="Ig_E-set"/>
</dbReference>
<dbReference type="PANTHER" id="PTHR48098">
    <property type="entry name" value="ENTEROCHELIN ESTERASE-RELATED"/>
    <property type="match status" value="1"/>
</dbReference>
<comment type="caution">
    <text evidence="6">The sequence shown here is derived from an EMBL/GenBank/DDBJ whole genome shotgun (WGS) entry which is preliminary data.</text>
</comment>
<evidence type="ECO:0000256" key="2">
    <source>
        <dbReference type="ARBA" id="ARBA00022490"/>
    </source>
</evidence>
<dbReference type="Pfam" id="PF00756">
    <property type="entry name" value="Esterase"/>
    <property type="match status" value="1"/>
</dbReference>
<name>A0A401UIV8_9CLOT</name>
<dbReference type="GO" id="GO:0005737">
    <property type="term" value="C:cytoplasm"/>
    <property type="evidence" value="ECO:0007669"/>
    <property type="project" value="UniProtKB-SubCell"/>
</dbReference>
<accession>A0A401UIV8</accession>
<sequence>MEKSLLNSTIIMNLKEKIEQGNNESLHEFWNNMEINGAPLIETIDGDSENVLVTFIYKPHEEIENVVLIPPIGRDNLLENRLEKLSQTNLWYITYKIKNDVRFKYSFCVNDSFDDDWTKRWDNLIYDKLNKNTLTFKGGDGKEDEIESYAVMPNANEQFWVKERKATAKGRIYEHQLHSESLEKHRRIRVYTPYGYSQGNKPYKFLVLTDGDEYINVLSAVTVLDNLIANEKMPPIVTIFIDSPDETREEELSCNDIFEDIIIKDLIPWVSDNYNISNKADEAIIGGLSMGGLTACHLGLKYSGVFGNVLSQSGSYWYRPEIYEGSPFDCWLSTKFEAIDKLPLKFYLNVGVLEHEQGMIGTNIKLKDVLISKGYTVDFEYFNSGHDYLCWGETLANGLISLIGIN</sequence>
<evidence type="ECO:0000313" key="6">
    <source>
        <dbReference type="EMBL" id="GCD09389.1"/>
    </source>
</evidence>
<keyword evidence="2" id="KW-0963">Cytoplasm</keyword>
<gene>
    <name evidence="6" type="ORF">Ctaglu_10120</name>
</gene>
<reference evidence="6 7" key="1">
    <citation type="submission" date="2018-11" db="EMBL/GenBank/DDBJ databases">
        <title>Genome sequencing and assembly of Clostridium tagluense strain A121.</title>
        <authorList>
            <person name="Murakami T."/>
            <person name="Segawa T."/>
            <person name="Shcherbakova V.A."/>
            <person name="Mori H."/>
            <person name="Yoshimura Y."/>
        </authorList>
    </citation>
    <scope>NUCLEOTIDE SEQUENCE [LARGE SCALE GENOMIC DNA]</scope>
    <source>
        <strain evidence="6 7">A121</strain>
    </source>
</reference>
<dbReference type="Pfam" id="PF11806">
    <property type="entry name" value="Enterochelin_N"/>
    <property type="match status" value="1"/>
</dbReference>
<dbReference type="Gene3D" id="3.40.50.1820">
    <property type="entry name" value="alpha/beta hydrolase"/>
    <property type="match status" value="1"/>
</dbReference>
<dbReference type="InterPro" id="IPR050583">
    <property type="entry name" value="Mycobacterial_A85_antigen"/>
</dbReference>
<feature type="domain" description="Enterochelin esterase N-terminal" evidence="5">
    <location>
        <begin position="53"/>
        <end position="160"/>
    </location>
</feature>
<dbReference type="AlphaFoldDB" id="A0A401UIV8"/>
<evidence type="ECO:0000313" key="7">
    <source>
        <dbReference type="Proteomes" id="UP000287872"/>
    </source>
</evidence>
<dbReference type="OrthoDB" id="9803578at2"/>
<evidence type="ECO:0000256" key="3">
    <source>
        <dbReference type="ARBA" id="ARBA00022801"/>
    </source>
</evidence>
<dbReference type="InterPro" id="IPR000801">
    <property type="entry name" value="Esterase-like"/>
</dbReference>
<dbReference type="InterPro" id="IPR021764">
    <property type="entry name" value="Enterochelin_esterase_N"/>
</dbReference>
<evidence type="ECO:0000259" key="5">
    <source>
        <dbReference type="Pfam" id="PF11806"/>
    </source>
</evidence>
<dbReference type="GO" id="GO:0008849">
    <property type="term" value="F:enterochelin esterase activity"/>
    <property type="evidence" value="ECO:0007669"/>
    <property type="project" value="InterPro"/>
</dbReference>